<dbReference type="AlphaFoldDB" id="A0AAE1HHF1"/>
<evidence type="ECO:0000313" key="1">
    <source>
        <dbReference type="EMBL" id="KAK3921399.1"/>
    </source>
</evidence>
<keyword evidence="2" id="KW-1185">Reference proteome</keyword>
<gene>
    <name evidence="1" type="ORF">KUF71_010614</name>
</gene>
<keyword evidence="1" id="KW-0371">Homeobox</keyword>
<reference evidence="1" key="1">
    <citation type="submission" date="2021-07" db="EMBL/GenBank/DDBJ databases">
        <authorList>
            <person name="Catto M.A."/>
            <person name="Jacobson A."/>
            <person name="Kennedy G."/>
            <person name="Labadie P."/>
            <person name="Hunt B.G."/>
            <person name="Srinivasan R."/>
        </authorList>
    </citation>
    <scope>NUCLEOTIDE SEQUENCE</scope>
    <source>
        <strain evidence="1">PL_HMW_Pooled</strain>
        <tissue evidence="1">Head</tissue>
    </source>
</reference>
<proteinExistence type="predicted"/>
<keyword evidence="1" id="KW-0238">DNA-binding</keyword>
<sequence>CKSLRLQPAGAAARLGSAQDVLALQYRGGVHSRLYRLAHVVCSYTRPGARRDPSGAEQRSYPPLSLLGEGFAVSPVLLLVAGLGAVEFLDELDLAVSWKPQILGLESHGKCQEPKCQSHVTIPYRTENMAVDIALLAGMVDHARLALRSRRTDEENLLFMDNSKIFGQLVALEGPCRDEVEKCGAKS</sequence>
<dbReference type="Proteomes" id="UP001219518">
    <property type="component" value="Unassembled WGS sequence"/>
</dbReference>
<dbReference type="GO" id="GO:0003677">
    <property type="term" value="F:DNA binding"/>
    <property type="evidence" value="ECO:0007669"/>
    <property type="project" value="UniProtKB-KW"/>
</dbReference>
<feature type="non-terminal residue" evidence="1">
    <location>
        <position position="187"/>
    </location>
</feature>
<reference evidence="1" key="2">
    <citation type="journal article" date="2023" name="BMC Genomics">
        <title>Pest status, molecular evolution, and epigenetic factors derived from the genome assembly of Frankliniella fusca, a thysanopteran phytovirus vector.</title>
        <authorList>
            <person name="Catto M.A."/>
            <person name="Labadie P.E."/>
            <person name="Jacobson A.L."/>
            <person name="Kennedy G.G."/>
            <person name="Srinivasan R."/>
            <person name="Hunt B.G."/>
        </authorList>
    </citation>
    <scope>NUCLEOTIDE SEQUENCE</scope>
    <source>
        <strain evidence="1">PL_HMW_Pooled</strain>
    </source>
</reference>
<evidence type="ECO:0000313" key="2">
    <source>
        <dbReference type="Proteomes" id="UP001219518"/>
    </source>
</evidence>
<name>A0AAE1HHF1_9NEOP</name>
<comment type="caution">
    <text evidence="1">The sequence shown here is derived from an EMBL/GenBank/DDBJ whole genome shotgun (WGS) entry which is preliminary data.</text>
</comment>
<protein>
    <submittedName>
        <fullName evidence="1">Homeobox-leucine zipper protein ATHB-9</fullName>
    </submittedName>
</protein>
<accession>A0AAE1HHF1</accession>
<dbReference type="EMBL" id="JAHWGI010001033">
    <property type="protein sequence ID" value="KAK3921399.1"/>
    <property type="molecule type" value="Genomic_DNA"/>
</dbReference>
<organism evidence="1 2">
    <name type="scientific">Frankliniella fusca</name>
    <dbReference type="NCBI Taxonomy" id="407009"/>
    <lineage>
        <taxon>Eukaryota</taxon>
        <taxon>Metazoa</taxon>
        <taxon>Ecdysozoa</taxon>
        <taxon>Arthropoda</taxon>
        <taxon>Hexapoda</taxon>
        <taxon>Insecta</taxon>
        <taxon>Pterygota</taxon>
        <taxon>Neoptera</taxon>
        <taxon>Paraneoptera</taxon>
        <taxon>Thysanoptera</taxon>
        <taxon>Terebrantia</taxon>
        <taxon>Thripoidea</taxon>
        <taxon>Thripidae</taxon>
        <taxon>Frankliniella</taxon>
    </lineage>
</organism>